<feature type="region of interest" description="Disordered" evidence="1">
    <location>
        <begin position="167"/>
        <end position="199"/>
    </location>
</feature>
<dbReference type="SMR" id="A0A1D6JS27"/>
<organism evidence="2">
    <name type="scientific">Zea mays</name>
    <name type="common">Maize</name>
    <dbReference type="NCBI Taxonomy" id="4577"/>
    <lineage>
        <taxon>Eukaryota</taxon>
        <taxon>Viridiplantae</taxon>
        <taxon>Streptophyta</taxon>
        <taxon>Embryophyta</taxon>
        <taxon>Tracheophyta</taxon>
        <taxon>Spermatophyta</taxon>
        <taxon>Magnoliopsida</taxon>
        <taxon>Liliopsida</taxon>
        <taxon>Poales</taxon>
        <taxon>Poaceae</taxon>
        <taxon>PACMAD clade</taxon>
        <taxon>Panicoideae</taxon>
        <taxon>Andropogonodae</taxon>
        <taxon>Andropogoneae</taxon>
        <taxon>Tripsacinae</taxon>
        <taxon>Zea</taxon>
    </lineage>
</organism>
<dbReference type="AlphaFoldDB" id="A0A1D6JS27"/>
<dbReference type="EMBL" id="CM007647">
    <property type="protein sequence ID" value="ONL94716.1"/>
    <property type="molecule type" value="Genomic_DNA"/>
</dbReference>
<name>A0A1D6JS27_MAIZE</name>
<feature type="region of interest" description="Disordered" evidence="1">
    <location>
        <begin position="21"/>
        <end position="61"/>
    </location>
</feature>
<reference evidence="2" key="1">
    <citation type="submission" date="2015-12" db="EMBL/GenBank/DDBJ databases">
        <title>Update maize B73 reference genome by single molecule sequencing technologies.</title>
        <authorList>
            <consortium name="Maize Genome Sequencing Project"/>
            <person name="Ware D."/>
        </authorList>
    </citation>
    <scope>NUCLEOTIDE SEQUENCE [LARGE SCALE GENOMIC DNA]</scope>
    <source>
        <tissue evidence="2">Seedling</tissue>
    </source>
</reference>
<evidence type="ECO:0000256" key="1">
    <source>
        <dbReference type="SAM" id="MobiDB-lite"/>
    </source>
</evidence>
<accession>A0A1D6JS27</accession>
<evidence type="ECO:0000313" key="2">
    <source>
        <dbReference type="EMBL" id="ONL94717.1"/>
    </source>
</evidence>
<sequence length="264" mass="28752">MTTIARRPGSTLGLLADVGEEAGSLHSGGGGSVKGRKWRKEAAADRRRRKRRRATKKEKSEAPPRGAVCLCELWGFLSCGHIGLAHGSACLRHPPLASLLAAQFQEPSIAAHHHRTIYRRPPSSARATTPCVDACPVPVPAMPAARGIHSLHRAAAEPHLRSRCLCPRSRPPPRAPHHPRPSLAHPLRSSRHPPRRTHTPHLLSCPFPSSDFASHPCCTHLAVTSVHPTSPRGCVLPSPSPLLDKTNGGCCVLRSARRWRRRLR</sequence>
<feature type="compositionally biased region" description="Basic residues" evidence="1">
    <location>
        <begin position="46"/>
        <end position="56"/>
    </location>
</feature>
<dbReference type="InParanoid" id="A0A1D6JS27"/>
<proteinExistence type="predicted"/>
<feature type="compositionally biased region" description="Basic residues" evidence="1">
    <location>
        <begin position="188"/>
        <end position="199"/>
    </location>
</feature>
<gene>
    <name evidence="2" type="ORF">ZEAMMB73_Zm00001d028100</name>
</gene>
<dbReference type="EMBL" id="CM007647">
    <property type="protein sequence ID" value="ONL94717.1"/>
    <property type="molecule type" value="Genomic_DNA"/>
</dbReference>
<protein>
    <submittedName>
        <fullName evidence="2">Uncharacterized protein</fullName>
    </submittedName>
</protein>